<accession>A0A3E3ECD3</accession>
<proteinExistence type="predicted"/>
<evidence type="ECO:0000313" key="1">
    <source>
        <dbReference type="EMBL" id="RGD84670.1"/>
    </source>
</evidence>
<reference evidence="1 2" key="1">
    <citation type="submission" date="2018-08" db="EMBL/GenBank/DDBJ databases">
        <title>A genome reference for cultivated species of the human gut microbiota.</title>
        <authorList>
            <person name="Zou Y."/>
            <person name="Xue W."/>
            <person name="Luo G."/>
        </authorList>
    </citation>
    <scope>NUCLEOTIDE SEQUENCE [LARGE SCALE GENOMIC DNA]</scope>
    <source>
        <strain evidence="1 2">OM06-4</strain>
    </source>
</reference>
<organism evidence="1 2">
    <name type="scientific">Thomasclavelia ramosa</name>
    <dbReference type="NCBI Taxonomy" id="1547"/>
    <lineage>
        <taxon>Bacteria</taxon>
        <taxon>Bacillati</taxon>
        <taxon>Bacillota</taxon>
        <taxon>Erysipelotrichia</taxon>
        <taxon>Erysipelotrichales</taxon>
        <taxon>Coprobacillaceae</taxon>
        <taxon>Thomasclavelia</taxon>
    </lineage>
</organism>
<dbReference type="EMBL" id="QUSL01000015">
    <property type="protein sequence ID" value="RGD84670.1"/>
    <property type="molecule type" value="Genomic_DNA"/>
</dbReference>
<evidence type="ECO:0000313" key="2">
    <source>
        <dbReference type="Proteomes" id="UP000261032"/>
    </source>
</evidence>
<comment type="caution">
    <text evidence="1">The sequence shown here is derived from an EMBL/GenBank/DDBJ whole genome shotgun (WGS) entry which is preliminary data.</text>
</comment>
<gene>
    <name evidence="1" type="ORF">DXB93_10285</name>
</gene>
<dbReference type="AlphaFoldDB" id="A0A3E3ECD3"/>
<dbReference type="Proteomes" id="UP000261032">
    <property type="component" value="Unassembled WGS sequence"/>
</dbReference>
<sequence length="260" mass="29891">MLMDKKSKKILMHYMDDTKRKLLSFEEIAYAKEHGAILEDLSISHEEAIRILTQSLKCISLSDAANSFLYSLSTRDMEYRYILASYVYAVSWLMFDGGRTDKVPSRLDRTFYNWVKYQGGGIWGGIGKPIFYLNEFAHMDKQTPTSTDKNILKEIISISSVMSDHATGIMLCKKIQESKLLPCNKGEIIGILETLAICGILETPEHKGYIHSFTPPLMRDTGDLRQSLSYPLNWWRGEDKVNYDNCYKIFNIDFSYLSGR</sequence>
<protein>
    <submittedName>
        <fullName evidence="1">Uncharacterized protein</fullName>
    </submittedName>
</protein>
<name>A0A3E3ECD3_9FIRM</name>